<dbReference type="Pfam" id="PF00420">
    <property type="entry name" value="Oxidored_q2"/>
    <property type="match status" value="1"/>
</dbReference>
<dbReference type="RefSeq" id="WP_091725390.1">
    <property type="nucleotide sequence ID" value="NZ_LT629757.1"/>
</dbReference>
<dbReference type="PANTHER" id="PTHR34583">
    <property type="entry name" value="ANTIPORTER SUBUNIT MNHC2-RELATED"/>
    <property type="match status" value="1"/>
</dbReference>
<dbReference type="STRING" id="642780.SAMN04488570_0358"/>
<protein>
    <submittedName>
        <fullName evidence="9">Multisubunit sodium/proton antiporter, MrpC subunit</fullName>
    </submittedName>
</protein>
<comment type="similarity">
    <text evidence="2">Belongs to the CPA3 antiporters (TC 2.A.63) subunit C family.</text>
</comment>
<reference evidence="10" key="1">
    <citation type="submission" date="2016-10" db="EMBL/GenBank/DDBJ databases">
        <authorList>
            <person name="Varghese N."/>
            <person name="Submissions S."/>
        </authorList>
    </citation>
    <scope>NUCLEOTIDE SEQUENCE [LARGE SCALE GENOMIC DNA]</scope>
    <source>
        <strain evidence="10">DSM 22127</strain>
    </source>
</reference>
<feature type="transmembrane region" description="Helical" evidence="8">
    <location>
        <begin position="6"/>
        <end position="23"/>
    </location>
</feature>
<keyword evidence="3" id="KW-1003">Cell membrane</keyword>
<dbReference type="InterPro" id="IPR039428">
    <property type="entry name" value="NUOK/Mnh_C1-like"/>
</dbReference>
<feature type="transmembrane region" description="Helical" evidence="8">
    <location>
        <begin position="30"/>
        <end position="53"/>
    </location>
</feature>
<keyword evidence="5 8" id="KW-1133">Transmembrane helix</keyword>
<evidence type="ECO:0000256" key="4">
    <source>
        <dbReference type="ARBA" id="ARBA00022692"/>
    </source>
</evidence>
<dbReference type="NCBIfam" id="NF005929">
    <property type="entry name" value="PRK07946.1"/>
    <property type="match status" value="1"/>
</dbReference>
<evidence type="ECO:0000256" key="6">
    <source>
        <dbReference type="ARBA" id="ARBA00023136"/>
    </source>
</evidence>
<sequence>MTVNLTLVVTCMVLTGCGVYLLLERSLTRVLVGLVVLSNGINLMFLAAGGGAGDSPFYGTADPGDTSDPLPQALVLTAIVITLGTIAFLLAMAHRLWQLHGHDDVQDDVEDANIRRLAIDDATSESFGLSTDGQDEDDPEEDEGR</sequence>
<evidence type="ECO:0000256" key="5">
    <source>
        <dbReference type="ARBA" id="ARBA00022989"/>
    </source>
</evidence>
<evidence type="ECO:0000313" key="9">
    <source>
        <dbReference type="EMBL" id="SDR77922.1"/>
    </source>
</evidence>
<feature type="region of interest" description="Disordered" evidence="7">
    <location>
        <begin position="123"/>
        <end position="145"/>
    </location>
</feature>
<gene>
    <name evidence="9" type="ORF">SAMN04488570_0358</name>
</gene>
<evidence type="ECO:0000256" key="1">
    <source>
        <dbReference type="ARBA" id="ARBA00004651"/>
    </source>
</evidence>
<keyword evidence="10" id="KW-1185">Reference proteome</keyword>
<proteinExistence type="inferred from homology"/>
<keyword evidence="6 8" id="KW-0472">Membrane</keyword>
<dbReference type="EMBL" id="LT629757">
    <property type="protein sequence ID" value="SDR77922.1"/>
    <property type="molecule type" value="Genomic_DNA"/>
</dbReference>
<feature type="transmembrane region" description="Helical" evidence="8">
    <location>
        <begin position="73"/>
        <end position="93"/>
    </location>
</feature>
<evidence type="ECO:0000313" key="10">
    <source>
        <dbReference type="Proteomes" id="UP000198859"/>
    </source>
</evidence>
<evidence type="ECO:0000256" key="8">
    <source>
        <dbReference type="SAM" id="Phobius"/>
    </source>
</evidence>
<dbReference type="InterPro" id="IPR050601">
    <property type="entry name" value="CPA3_antiporter_subunitC"/>
</dbReference>
<evidence type="ECO:0000256" key="3">
    <source>
        <dbReference type="ARBA" id="ARBA00022475"/>
    </source>
</evidence>
<evidence type="ECO:0000256" key="7">
    <source>
        <dbReference type="SAM" id="MobiDB-lite"/>
    </source>
</evidence>
<feature type="compositionally biased region" description="Acidic residues" evidence="7">
    <location>
        <begin position="133"/>
        <end position="145"/>
    </location>
</feature>
<dbReference type="GO" id="GO:0005886">
    <property type="term" value="C:plasma membrane"/>
    <property type="evidence" value="ECO:0007669"/>
    <property type="project" value="UniProtKB-SubCell"/>
</dbReference>
<dbReference type="Proteomes" id="UP000198859">
    <property type="component" value="Chromosome I"/>
</dbReference>
<dbReference type="PANTHER" id="PTHR34583:SF2">
    <property type="entry name" value="ANTIPORTER SUBUNIT MNHC2-RELATED"/>
    <property type="match status" value="1"/>
</dbReference>
<organism evidence="9 10">
    <name type="scientific">Nocardioides scoriae</name>
    <dbReference type="NCBI Taxonomy" id="642780"/>
    <lineage>
        <taxon>Bacteria</taxon>
        <taxon>Bacillati</taxon>
        <taxon>Actinomycetota</taxon>
        <taxon>Actinomycetes</taxon>
        <taxon>Propionibacteriales</taxon>
        <taxon>Nocardioidaceae</taxon>
        <taxon>Nocardioides</taxon>
    </lineage>
</organism>
<evidence type="ECO:0000256" key="2">
    <source>
        <dbReference type="ARBA" id="ARBA00010388"/>
    </source>
</evidence>
<name>A0A1H1LUC4_9ACTN</name>
<comment type="subcellular location">
    <subcellularLocation>
        <location evidence="1">Cell membrane</location>
        <topology evidence="1">Multi-pass membrane protein</topology>
    </subcellularLocation>
</comment>
<dbReference type="OrthoDB" id="9799219at2"/>
<dbReference type="AlphaFoldDB" id="A0A1H1LUC4"/>
<accession>A0A1H1LUC4</accession>
<dbReference type="Gene3D" id="1.10.287.3510">
    <property type="match status" value="1"/>
</dbReference>
<keyword evidence="4 8" id="KW-0812">Transmembrane</keyword>